<evidence type="ECO:0000256" key="2">
    <source>
        <dbReference type="SAM" id="Phobius"/>
    </source>
</evidence>
<keyword evidence="2" id="KW-0812">Transmembrane</keyword>
<feature type="transmembrane region" description="Helical" evidence="2">
    <location>
        <begin position="126"/>
        <end position="147"/>
    </location>
</feature>
<evidence type="ECO:0000259" key="3">
    <source>
        <dbReference type="Pfam" id="PF02397"/>
    </source>
</evidence>
<dbReference type="PANTHER" id="PTHR30576">
    <property type="entry name" value="COLANIC BIOSYNTHESIS UDP-GLUCOSE LIPID CARRIER TRANSFERASE"/>
    <property type="match status" value="1"/>
</dbReference>
<comment type="similarity">
    <text evidence="1">Belongs to the bacterial sugar transferase family.</text>
</comment>
<evidence type="ECO:0000313" key="4">
    <source>
        <dbReference type="EMBL" id="KST66483.1"/>
    </source>
</evidence>
<keyword evidence="2" id="KW-0472">Membrane</keyword>
<protein>
    <recommendedName>
        <fullName evidence="3">Bacterial sugar transferase domain-containing protein</fullName>
    </recommendedName>
</protein>
<keyword evidence="2" id="KW-1133">Transmembrane helix</keyword>
<comment type="caution">
    <text evidence="4">The sequence shown here is derived from an EMBL/GenBank/DDBJ whole genome shotgun (WGS) entry which is preliminary data.</text>
</comment>
<dbReference type="InterPro" id="IPR003362">
    <property type="entry name" value="Bact_transf"/>
</dbReference>
<sequence>MTVSLITSTKQTRLLVQKPFQDKQQNNSAYCSIQWRQGQLLVKEPGHLKQPLLTPLENQEYLVKCLKHSPVNLVRIDPVLGEAKLKLWADACEQARKSMFLYVSPRGREKKSSSLVWQRLRRVTEWLTALSLLILLAPVMLGIMAFIRFNSEQSLFEREWHIGKRGRLFRIFKFRISKINYSNTNTESIKRQGNFNKLLHKYGLENLPQLFNVIRGEMSLFGLPSVTLEEAVRLTPQEEYKLDRLPGVISSWNLESKSSLLQLDSQIS</sequence>
<evidence type="ECO:0000256" key="1">
    <source>
        <dbReference type="ARBA" id="ARBA00006464"/>
    </source>
</evidence>
<dbReference type="PANTHER" id="PTHR30576:SF0">
    <property type="entry name" value="UNDECAPRENYL-PHOSPHATE N-ACETYLGALACTOSAMINYL 1-PHOSPHATE TRANSFERASE-RELATED"/>
    <property type="match status" value="1"/>
</dbReference>
<reference evidence="4 5" key="1">
    <citation type="journal article" date="2015" name="Genome Announc.">
        <title>Draft Genome of the Euendolithic (true boring) Cyanobacterium Mastigocoleus testarum strain BC008.</title>
        <authorList>
            <person name="Guida B.S."/>
            <person name="Garcia-Pichel F."/>
        </authorList>
    </citation>
    <scope>NUCLEOTIDE SEQUENCE [LARGE SCALE GENOMIC DNA]</scope>
    <source>
        <strain evidence="4 5">BC008</strain>
    </source>
</reference>
<gene>
    <name evidence="4" type="ORF">BC008_42900</name>
</gene>
<dbReference type="OrthoDB" id="570875at2"/>
<keyword evidence="5" id="KW-1185">Reference proteome</keyword>
<feature type="domain" description="Bacterial sugar transferase" evidence="3">
    <location>
        <begin position="121"/>
        <end position="260"/>
    </location>
</feature>
<dbReference type="GO" id="GO:0016780">
    <property type="term" value="F:phosphotransferase activity, for other substituted phosphate groups"/>
    <property type="evidence" value="ECO:0007669"/>
    <property type="project" value="TreeGrafter"/>
</dbReference>
<accession>A0A0V7ZPE2</accession>
<dbReference type="RefSeq" id="WP_027840279.1">
    <property type="nucleotide sequence ID" value="NZ_LMTZ01000096.1"/>
</dbReference>
<organism evidence="4 5">
    <name type="scientific">Mastigocoleus testarum BC008</name>
    <dbReference type="NCBI Taxonomy" id="371196"/>
    <lineage>
        <taxon>Bacteria</taxon>
        <taxon>Bacillati</taxon>
        <taxon>Cyanobacteriota</taxon>
        <taxon>Cyanophyceae</taxon>
        <taxon>Nostocales</taxon>
        <taxon>Hapalosiphonaceae</taxon>
        <taxon>Mastigocoleus</taxon>
    </lineage>
</organism>
<dbReference type="AlphaFoldDB" id="A0A0V7ZPE2"/>
<dbReference type="Pfam" id="PF02397">
    <property type="entry name" value="Bac_transf"/>
    <property type="match status" value="1"/>
</dbReference>
<proteinExistence type="inferred from homology"/>
<dbReference type="EMBL" id="LMTZ01000096">
    <property type="protein sequence ID" value="KST66483.1"/>
    <property type="molecule type" value="Genomic_DNA"/>
</dbReference>
<evidence type="ECO:0000313" key="5">
    <source>
        <dbReference type="Proteomes" id="UP000053372"/>
    </source>
</evidence>
<dbReference type="Proteomes" id="UP000053372">
    <property type="component" value="Unassembled WGS sequence"/>
</dbReference>
<dbReference type="NCBIfam" id="NF045514">
    <property type="entry name" value="glycotran_HepC"/>
    <property type="match status" value="1"/>
</dbReference>
<name>A0A0V7ZPE2_9CYAN</name>